<dbReference type="PANTHER" id="PTHR45527:SF3">
    <property type="entry name" value="SIDEROPHORE SYNTHETASE (EUROFUNG)"/>
    <property type="match status" value="1"/>
</dbReference>
<dbReference type="Proteomes" id="UP000654913">
    <property type="component" value="Chromosome 1"/>
</dbReference>
<dbReference type="InterPro" id="IPR020806">
    <property type="entry name" value="PKS_PP-bd"/>
</dbReference>
<dbReference type="GO" id="GO:0044550">
    <property type="term" value="P:secondary metabolite biosynthetic process"/>
    <property type="evidence" value="ECO:0007669"/>
    <property type="project" value="TreeGrafter"/>
</dbReference>
<evidence type="ECO:0000256" key="2">
    <source>
        <dbReference type="ARBA" id="ARBA00022553"/>
    </source>
</evidence>
<dbReference type="GO" id="GO:0031177">
    <property type="term" value="F:phosphopantetheine binding"/>
    <property type="evidence" value="ECO:0007669"/>
    <property type="project" value="InterPro"/>
</dbReference>
<accession>A0A7R8AHE3</accession>
<dbReference type="CDD" id="cd19542">
    <property type="entry name" value="CT_NRPS-like"/>
    <property type="match status" value="1"/>
</dbReference>
<dbReference type="InterPro" id="IPR009081">
    <property type="entry name" value="PP-bd_ACP"/>
</dbReference>
<dbReference type="Gene3D" id="3.30.559.30">
    <property type="entry name" value="Nonribosomal peptide synthetase, condensation domain"/>
    <property type="match status" value="1"/>
</dbReference>
<dbReference type="GeneID" id="64969559"/>
<dbReference type="PROSITE" id="PS50075">
    <property type="entry name" value="CARRIER"/>
    <property type="match status" value="1"/>
</dbReference>
<dbReference type="SUPFAM" id="SSF56801">
    <property type="entry name" value="Acetyl-CoA synthetase-like"/>
    <property type="match status" value="1"/>
</dbReference>
<keyword evidence="7" id="KW-1185">Reference proteome</keyword>
<dbReference type="GO" id="GO:0043041">
    <property type="term" value="P:amino acid activation for nonribosomal peptide biosynthetic process"/>
    <property type="evidence" value="ECO:0007669"/>
    <property type="project" value="TreeGrafter"/>
</dbReference>
<keyword evidence="3" id="KW-0436">Ligase</keyword>
<dbReference type="RefSeq" id="XP_041551748.1">
    <property type="nucleotide sequence ID" value="XM_041698577.1"/>
</dbReference>
<evidence type="ECO:0000313" key="7">
    <source>
        <dbReference type="Proteomes" id="UP000654913"/>
    </source>
</evidence>
<evidence type="ECO:0000256" key="3">
    <source>
        <dbReference type="ARBA" id="ARBA00022598"/>
    </source>
</evidence>
<evidence type="ECO:0000259" key="5">
    <source>
        <dbReference type="PROSITE" id="PS50075"/>
    </source>
</evidence>
<dbReference type="Pfam" id="PF00550">
    <property type="entry name" value="PP-binding"/>
    <property type="match status" value="1"/>
</dbReference>
<evidence type="ECO:0000313" key="6">
    <source>
        <dbReference type="EMBL" id="BCS19554.1"/>
    </source>
</evidence>
<name>A0A7R8AHE3_9EURO</name>
<dbReference type="InterPro" id="IPR045851">
    <property type="entry name" value="AMP-bd_C_sf"/>
</dbReference>
<keyword evidence="1" id="KW-0596">Phosphopantetheine</keyword>
<comment type="similarity">
    <text evidence="4">Belongs to the NRP synthetase family.</text>
</comment>
<dbReference type="FunFam" id="1.10.1200.10:FF:000005">
    <property type="entry name" value="Nonribosomal peptide synthetase 1"/>
    <property type="match status" value="1"/>
</dbReference>
<dbReference type="SUPFAM" id="SSF52777">
    <property type="entry name" value="CoA-dependent acyltransferases"/>
    <property type="match status" value="2"/>
</dbReference>
<dbReference type="SMART" id="SM00823">
    <property type="entry name" value="PKS_PP"/>
    <property type="match status" value="1"/>
</dbReference>
<dbReference type="Pfam" id="PF00668">
    <property type="entry name" value="Condensation"/>
    <property type="match status" value="1"/>
</dbReference>
<dbReference type="GO" id="GO:0005737">
    <property type="term" value="C:cytoplasm"/>
    <property type="evidence" value="ECO:0007669"/>
    <property type="project" value="TreeGrafter"/>
</dbReference>
<dbReference type="InterPro" id="IPR036736">
    <property type="entry name" value="ACP-like_sf"/>
</dbReference>
<sequence length="593" mass="64949">MWLQSERKRPSLAAFVHRAVDEAEIPESYFLPSSAKFRKRCATATAELRGRIPGFMIPSLMIPVSRLPQGATGKVDRKASRDAVVAMSDLKRSEYRLAMGEKKRSPTTEAERKLHAIWVEVLKIPVNEIGIDNNFFHLGGDSINAMYIAARARAEGLALAVTDILENPMLSTLATLESKGLVDGLCVHPILPEGQSFLLTQWTPVYQCHDIEGPVYVDMLRVACGTVIANNAILRTAFIRAGKRLLQVVLKSLDRPLQHITTDENLMMYCDNLSQADGQISSTVNSAALQFSLVSNTSTRDVLIIRISHAQYDGLSMPVLLNDIAAEYSGMRTCAPVDFSSYMYFRASKTTDKSVAFWRYYLRGSSIANSRLKFPAGPSSPQPRRADDRRVSAAKEIPLPTAPGGITTANLVKAACAFVLARLTAQTDLILGQTVNGRSLPLPNIDKVLGACLNFIPLRVTLQKSCTAHELLQHVQAQSVFTLAYDYLDSSEVFKQSTDWPVDTRFSCVVQHQNLERTPGLRLPGTKAAFAGWAHFIPASGIWIIASPRESSLDVTMCTSEGGMSAETARGLVEEICAAIQSFANSPGDKLVV</sequence>
<evidence type="ECO:0000256" key="4">
    <source>
        <dbReference type="ARBA" id="ARBA00029454"/>
    </source>
</evidence>
<keyword evidence="2" id="KW-0597">Phosphoprotein</keyword>
<dbReference type="InterPro" id="IPR023213">
    <property type="entry name" value="CAT-like_dom_sf"/>
</dbReference>
<gene>
    <name evidence="6" type="ORF">APUU_12382A</name>
</gene>
<dbReference type="AlphaFoldDB" id="A0A7R8AHE3"/>
<dbReference type="OrthoDB" id="416786at2759"/>
<organism evidence="6 7">
    <name type="scientific">Aspergillus puulaauensis</name>
    <dbReference type="NCBI Taxonomy" id="1220207"/>
    <lineage>
        <taxon>Eukaryota</taxon>
        <taxon>Fungi</taxon>
        <taxon>Dikarya</taxon>
        <taxon>Ascomycota</taxon>
        <taxon>Pezizomycotina</taxon>
        <taxon>Eurotiomycetes</taxon>
        <taxon>Eurotiomycetidae</taxon>
        <taxon>Eurotiales</taxon>
        <taxon>Aspergillaceae</taxon>
        <taxon>Aspergillus</taxon>
    </lineage>
</organism>
<reference evidence="6" key="1">
    <citation type="submission" date="2021-01" db="EMBL/GenBank/DDBJ databases">
        <authorList>
            <consortium name="Aspergillus puulaauensis MK2 genome sequencing consortium"/>
            <person name="Kazuki M."/>
            <person name="Futagami T."/>
        </authorList>
    </citation>
    <scope>NUCLEOTIDE SEQUENCE</scope>
    <source>
        <strain evidence="6">MK2</strain>
    </source>
</reference>
<evidence type="ECO:0000256" key="1">
    <source>
        <dbReference type="ARBA" id="ARBA00022450"/>
    </source>
</evidence>
<dbReference type="GO" id="GO:0016874">
    <property type="term" value="F:ligase activity"/>
    <property type="evidence" value="ECO:0007669"/>
    <property type="project" value="UniProtKB-KW"/>
</dbReference>
<dbReference type="Gene3D" id="3.30.300.30">
    <property type="match status" value="1"/>
</dbReference>
<dbReference type="EMBL" id="AP024443">
    <property type="protein sequence ID" value="BCS19554.1"/>
    <property type="molecule type" value="Genomic_DNA"/>
</dbReference>
<dbReference type="InterPro" id="IPR001242">
    <property type="entry name" value="Condensation_dom"/>
</dbReference>
<proteinExistence type="inferred from homology"/>
<dbReference type="Gene3D" id="3.30.559.10">
    <property type="entry name" value="Chloramphenicol acetyltransferase-like domain"/>
    <property type="match status" value="1"/>
</dbReference>
<reference evidence="6" key="2">
    <citation type="submission" date="2021-02" db="EMBL/GenBank/DDBJ databases">
        <title>Aspergillus puulaauensis MK2 genome sequence.</title>
        <authorList>
            <person name="Futagami T."/>
            <person name="Mori K."/>
            <person name="Kadooka C."/>
            <person name="Tanaka T."/>
        </authorList>
    </citation>
    <scope>NUCLEOTIDE SEQUENCE</scope>
    <source>
        <strain evidence="6">MK2</strain>
    </source>
</reference>
<feature type="domain" description="Carrier" evidence="5">
    <location>
        <begin position="105"/>
        <end position="181"/>
    </location>
</feature>
<dbReference type="PANTHER" id="PTHR45527">
    <property type="entry name" value="NONRIBOSOMAL PEPTIDE SYNTHETASE"/>
    <property type="match status" value="1"/>
</dbReference>
<dbReference type="SUPFAM" id="SSF47336">
    <property type="entry name" value="ACP-like"/>
    <property type="match status" value="1"/>
</dbReference>
<dbReference type="KEGG" id="apuu:APUU_12382A"/>
<protein>
    <recommendedName>
        <fullName evidence="5">Carrier domain-containing protein</fullName>
    </recommendedName>
</protein>
<dbReference type="Gene3D" id="1.10.1200.10">
    <property type="entry name" value="ACP-like"/>
    <property type="match status" value="1"/>
</dbReference>